<feature type="region of interest" description="Disordered" evidence="1">
    <location>
        <begin position="25"/>
        <end position="57"/>
    </location>
</feature>
<dbReference type="EMBL" id="CM017637">
    <property type="protein sequence ID" value="TYJ44962.1"/>
    <property type="molecule type" value="Genomic_DNA"/>
</dbReference>
<evidence type="ECO:0000313" key="3">
    <source>
        <dbReference type="Proteomes" id="UP000323597"/>
    </source>
</evidence>
<name>A0A5D3A1U2_GOSMU</name>
<gene>
    <name evidence="2" type="ORF">E1A91_A02G022200v1</name>
</gene>
<protein>
    <submittedName>
        <fullName evidence="2">Uncharacterized protein</fullName>
    </submittedName>
</protein>
<reference evidence="2 3" key="1">
    <citation type="submission" date="2019-07" db="EMBL/GenBank/DDBJ databases">
        <title>WGS assembly of Gossypium mustelinum.</title>
        <authorList>
            <person name="Chen Z.J."/>
            <person name="Sreedasyam A."/>
            <person name="Ando A."/>
            <person name="Song Q."/>
            <person name="De L."/>
            <person name="Hulse-Kemp A."/>
            <person name="Ding M."/>
            <person name="Ye W."/>
            <person name="Kirkbride R."/>
            <person name="Jenkins J."/>
            <person name="Plott C."/>
            <person name="Lovell J."/>
            <person name="Lin Y.-M."/>
            <person name="Vaughn R."/>
            <person name="Liu B."/>
            <person name="Li W."/>
            <person name="Simpson S."/>
            <person name="Scheffler B."/>
            <person name="Saski C."/>
            <person name="Grover C."/>
            <person name="Hu G."/>
            <person name="Conover J."/>
            <person name="Carlson J."/>
            <person name="Shu S."/>
            <person name="Boston L."/>
            <person name="Williams M."/>
            <person name="Peterson D."/>
            <person name="Mcgee K."/>
            <person name="Jones D."/>
            <person name="Wendel J."/>
            <person name="Stelly D."/>
            <person name="Grimwood J."/>
            <person name="Schmutz J."/>
        </authorList>
    </citation>
    <scope>NUCLEOTIDE SEQUENCE [LARGE SCALE GENOMIC DNA]</scope>
    <source>
        <strain evidence="2">1408120.09</strain>
    </source>
</reference>
<accession>A0A5D3A1U2</accession>
<evidence type="ECO:0000256" key="1">
    <source>
        <dbReference type="SAM" id="MobiDB-lite"/>
    </source>
</evidence>
<sequence length="253" mass="28762">MSIFQEWKGLVLSLIKDESGLLAATEDPREENKHQVNNRKGNQVDCGDETDEGVDSSKVETLQISPIYYTLRDLMDLQDEDIDAFSFRSAVIVDNTFSPRIGYLPPTNEANPEVEVCLNLKKQDTELEACILLSLPEPSFRTWLEPSGETDTTIAPGPSDNKITRHEPGSKSKWKMKIKAAIAKVTNSWSAKKQQQEAPYIDVVLYEIDAKGVPKMRWEDEKKRHAKSKRRPTSCICCPKISRIRDFVLEEYV</sequence>
<dbReference type="Proteomes" id="UP000323597">
    <property type="component" value="Chromosome A02"/>
</dbReference>
<feature type="region of interest" description="Disordered" evidence="1">
    <location>
        <begin position="147"/>
        <end position="169"/>
    </location>
</feature>
<proteinExistence type="predicted"/>
<evidence type="ECO:0000313" key="2">
    <source>
        <dbReference type="EMBL" id="TYJ44962.1"/>
    </source>
</evidence>
<organism evidence="2 3">
    <name type="scientific">Gossypium mustelinum</name>
    <name type="common">Cotton</name>
    <name type="synonym">Gossypium caicoense</name>
    <dbReference type="NCBI Taxonomy" id="34275"/>
    <lineage>
        <taxon>Eukaryota</taxon>
        <taxon>Viridiplantae</taxon>
        <taxon>Streptophyta</taxon>
        <taxon>Embryophyta</taxon>
        <taxon>Tracheophyta</taxon>
        <taxon>Spermatophyta</taxon>
        <taxon>Magnoliopsida</taxon>
        <taxon>eudicotyledons</taxon>
        <taxon>Gunneridae</taxon>
        <taxon>Pentapetalae</taxon>
        <taxon>rosids</taxon>
        <taxon>malvids</taxon>
        <taxon>Malvales</taxon>
        <taxon>Malvaceae</taxon>
        <taxon>Malvoideae</taxon>
        <taxon>Gossypium</taxon>
    </lineage>
</organism>
<keyword evidence="3" id="KW-1185">Reference proteome</keyword>
<dbReference type="AlphaFoldDB" id="A0A5D3A1U2"/>